<dbReference type="RefSeq" id="WP_097355764.1">
    <property type="nucleotide sequence ID" value="NZ_CAWNJE010000005.1"/>
</dbReference>
<evidence type="ECO:0000256" key="1">
    <source>
        <dbReference type="ARBA" id="ARBA00008918"/>
    </source>
</evidence>
<feature type="domain" description="Coenzyme Q-binding protein COQ10 START" evidence="3">
    <location>
        <begin position="10"/>
        <end position="134"/>
    </location>
</feature>
<dbReference type="SUPFAM" id="SSF55961">
    <property type="entry name" value="Bet v1-like"/>
    <property type="match status" value="1"/>
</dbReference>
<dbReference type="GeneID" id="66950912"/>
<dbReference type="PANTHER" id="PTHR12901">
    <property type="entry name" value="SPERM PROTEIN HOMOLOG"/>
    <property type="match status" value="1"/>
</dbReference>
<dbReference type="OrthoDB" id="9804759at2"/>
<dbReference type="InterPro" id="IPR044996">
    <property type="entry name" value="COQ10-like"/>
</dbReference>
<name>A0A2A5T5P5_9GAMM</name>
<keyword evidence="5" id="KW-1185">Reference proteome</keyword>
<proteinExistence type="inferred from homology"/>
<evidence type="ECO:0000313" key="5">
    <source>
        <dbReference type="Proteomes" id="UP000219020"/>
    </source>
</evidence>
<evidence type="ECO:0000256" key="2">
    <source>
        <dbReference type="ARBA" id="ARBA00022649"/>
    </source>
</evidence>
<dbReference type="Proteomes" id="UP000219020">
    <property type="component" value="Unassembled WGS sequence"/>
</dbReference>
<dbReference type="InterPro" id="IPR023393">
    <property type="entry name" value="START-like_dom_sf"/>
</dbReference>
<sequence>MPRITRFALVPYSAEKMFELVNDVESYPSFLPGCASSQVLESSLNAMTASVELAKAGIRKRFTTRNELVTGEAINMELVNGPFQRLVGGWSFRSLDVNACKIELNLDFEFTNCLIGMAFGQMFNELVINMMKAFPQRARIIYE</sequence>
<evidence type="ECO:0000313" key="4">
    <source>
        <dbReference type="EMBL" id="PCS23430.1"/>
    </source>
</evidence>
<comment type="caution">
    <text evidence="4">The sequence shown here is derived from an EMBL/GenBank/DDBJ whole genome shotgun (WGS) entry which is preliminary data.</text>
</comment>
<reference evidence="5" key="1">
    <citation type="submission" date="2017-04" db="EMBL/GenBank/DDBJ databases">
        <title>Genome evolution of the luminous symbionts of deep sea anglerfish.</title>
        <authorList>
            <person name="Hendry T.A."/>
        </authorList>
    </citation>
    <scope>NUCLEOTIDE SEQUENCE [LARGE SCALE GENOMIC DNA]</scope>
</reference>
<organism evidence="4 5">
    <name type="scientific">Candidatus Enterovibrio escicola</name>
    <dbReference type="NCBI Taxonomy" id="1927127"/>
    <lineage>
        <taxon>Bacteria</taxon>
        <taxon>Pseudomonadati</taxon>
        <taxon>Pseudomonadota</taxon>
        <taxon>Gammaproteobacteria</taxon>
        <taxon>Vibrionales</taxon>
        <taxon>Vibrionaceae</taxon>
        <taxon>Enterovibrio</taxon>
    </lineage>
</organism>
<dbReference type="CDD" id="cd07813">
    <property type="entry name" value="COQ10p_like"/>
    <property type="match status" value="1"/>
</dbReference>
<dbReference type="InterPro" id="IPR005031">
    <property type="entry name" value="COQ10_START"/>
</dbReference>
<accession>A0A2A5T5P5</accession>
<keyword evidence="2" id="KW-1277">Toxin-antitoxin system</keyword>
<dbReference type="PANTHER" id="PTHR12901:SF10">
    <property type="entry name" value="COENZYME Q-BINDING PROTEIN COQ10, MITOCHONDRIAL"/>
    <property type="match status" value="1"/>
</dbReference>
<dbReference type="GO" id="GO:0045333">
    <property type="term" value="P:cellular respiration"/>
    <property type="evidence" value="ECO:0007669"/>
    <property type="project" value="InterPro"/>
</dbReference>
<dbReference type="Gene3D" id="3.30.530.20">
    <property type="match status" value="1"/>
</dbReference>
<comment type="similarity">
    <text evidence="1">Belongs to the ribosome association toxin RatA family.</text>
</comment>
<dbReference type="EMBL" id="NBYY01000009">
    <property type="protein sequence ID" value="PCS23430.1"/>
    <property type="molecule type" value="Genomic_DNA"/>
</dbReference>
<gene>
    <name evidence="4" type="ORF">BTN49_0393</name>
</gene>
<dbReference type="GO" id="GO:0048039">
    <property type="term" value="F:ubiquinone binding"/>
    <property type="evidence" value="ECO:0007669"/>
    <property type="project" value="InterPro"/>
</dbReference>
<dbReference type="AlphaFoldDB" id="A0A2A5T5P5"/>
<evidence type="ECO:0000259" key="3">
    <source>
        <dbReference type="Pfam" id="PF03364"/>
    </source>
</evidence>
<dbReference type="Pfam" id="PF03364">
    <property type="entry name" value="Polyketide_cyc"/>
    <property type="match status" value="1"/>
</dbReference>
<protein>
    <submittedName>
        <fullName evidence="4">Putative oligoketide cyclase</fullName>
    </submittedName>
</protein>